<protein>
    <submittedName>
        <fullName evidence="3">Uncharacterized protein DUF1707</fullName>
    </submittedName>
</protein>
<dbReference type="Pfam" id="PF08044">
    <property type="entry name" value="DUF1707"/>
    <property type="match status" value="1"/>
</dbReference>
<reference evidence="3 4" key="1">
    <citation type="submission" date="2018-06" db="EMBL/GenBank/DDBJ databases">
        <title>Freshwater and sediment microbial communities from various areas in North America, analyzing microbe dynamics in response to fracking.</title>
        <authorList>
            <person name="Lamendella R."/>
        </authorList>
    </citation>
    <scope>NUCLEOTIDE SEQUENCE [LARGE SCALE GENOMIC DNA]</scope>
    <source>
        <strain evidence="3 4">3b_TX</strain>
    </source>
</reference>
<dbReference type="AlphaFoldDB" id="A0A366IHD3"/>
<dbReference type="Proteomes" id="UP000253509">
    <property type="component" value="Unassembled WGS sequence"/>
</dbReference>
<dbReference type="RefSeq" id="WP_113904971.1">
    <property type="nucleotide sequence ID" value="NZ_QNSB01000010.1"/>
</dbReference>
<gene>
    <name evidence="3" type="ORF">DFO65_11041</name>
</gene>
<evidence type="ECO:0000313" key="4">
    <source>
        <dbReference type="Proteomes" id="UP000253509"/>
    </source>
</evidence>
<organism evidence="3 4">
    <name type="scientific">Brevibacterium celere</name>
    <dbReference type="NCBI Taxonomy" id="225845"/>
    <lineage>
        <taxon>Bacteria</taxon>
        <taxon>Bacillati</taxon>
        <taxon>Actinomycetota</taxon>
        <taxon>Actinomycetes</taxon>
        <taxon>Micrococcales</taxon>
        <taxon>Brevibacteriaceae</taxon>
        <taxon>Brevibacterium</taxon>
    </lineage>
</organism>
<dbReference type="PANTHER" id="PTHR40763">
    <property type="entry name" value="MEMBRANE PROTEIN-RELATED"/>
    <property type="match status" value="1"/>
</dbReference>
<keyword evidence="4" id="KW-1185">Reference proteome</keyword>
<feature type="domain" description="DUF1707" evidence="2">
    <location>
        <begin position="18"/>
        <end position="68"/>
    </location>
</feature>
<dbReference type="EMBL" id="QNSB01000010">
    <property type="protein sequence ID" value="RBP69885.1"/>
    <property type="molecule type" value="Genomic_DNA"/>
</dbReference>
<feature type="region of interest" description="Disordered" evidence="1">
    <location>
        <begin position="76"/>
        <end position="102"/>
    </location>
</feature>
<evidence type="ECO:0000256" key="1">
    <source>
        <dbReference type="SAM" id="MobiDB-lite"/>
    </source>
</evidence>
<evidence type="ECO:0000259" key="2">
    <source>
        <dbReference type="Pfam" id="PF08044"/>
    </source>
</evidence>
<proteinExistence type="predicted"/>
<dbReference type="InterPro" id="IPR012551">
    <property type="entry name" value="DUF1707_SHOCT-like"/>
</dbReference>
<sequence>MSASIPDPAANDPARTFRIGHRERDEAIEVLRQAAGDGRITVEELDERMEKVQAAKYPVDLDEVLADLTPDLPSHRFRRALPGGRAGTGSALSPARPPVEEEGWDRRDPLVLRATWENVTRRGRWRVPPFIRCEPAASNIELNFLEVATDLPEITVEVSPGVGNVIVVVPDGWGVDVDRLGHSWGSVKTVVNALPDGTHPLIRLEGSIGMGTFKARFANYFDRRRLER</sequence>
<feature type="region of interest" description="Disordered" evidence="1">
    <location>
        <begin position="1"/>
        <end position="22"/>
    </location>
</feature>
<dbReference type="PANTHER" id="PTHR40763:SF5">
    <property type="entry name" value="MEMBRANE PROTEIN"/>
    <property type="match status" value="1"/>
</dbReference>
<accession>A0A366IHD3</accession>
<comment type="caution">
    <text evidence="3">The sequence shown here is derived from an EMBL/GenBank/DDBJ whole genome shotgun (WGS) entry which is preliminary data.</text>
</comment>
<evidence type="ECO:0000313" key="3">
    <source>
        <dbReference type="EMBL" id="RBP69885.1"/>
    </source>
</evidence>
<name>A0A366IHD3_9MICO</name>